<dbReference type="Gene3D" id="1.10.1200.10">
    <property type="entry name" value="ACP-like"/>
    <property type="match status" value="1"/>
</dbReference>
<evidence type="ECO:0000256" key="10">
    <source>
        <dbReference type="ARBA" id="ARBA00023002"/>
    </source>
</evidence>
<dbReference type="PROSITE" id="PS00606">
    <property type="entry name" value="KS3_1"/>
    <property type="match status" value="1"/>
</dbReference>
<accession>D2A280</accession>
<keyword evidence="6" id="KW-0808">Transferase</keyword>
<evidence type="ECO:0000256" key="13">
    <source>
        <dbReference type="ARBA" id="ARBA00023160"/>
    </source>
</evidence>
<comment type="caution">
    <text evidence="16">Lacks conserved residue(s) required for the propagation of feature annotation.</text>
</comment>
<dbReference type="PANTHER" id="PTHR43775">
    <property type="entry name" value="FATTY ACID SYNTHASE"/>
    <property type="match status" value="1"/>
</dbReference>
<keyword evidence="5" id="KW-0597">Phosphoprotein</keyword>
<dbReference type="PROSITE" id="PS52019">
    <property type="entry name" value="PKS_MFAS_DH"/>
    <property type="match status" value="1"/>
</dbReference>
<evidence type="ECO:0000256" key="9">
    <source>
        <dbReference type="ARBA" id="ARBA00022857"/>
    </source>
</evidence>
<dbReference type="SMART" id="SM00829">
    <property type="entry name" value="PKS_ER"/>
    <property type="match status" value="1"/>
</dbReference>
<dbReference type="Gene3D" id="3.40.366.10">
    <property type="entry name" value="Malonyl-Coenzyme A Acyl Carrier Protein, domain 2"/>
    <property type="match status" value="1"/>
</dbReference>
<dbReference type="Gene3D" id="3.40.50.720">
    <property type="entry name" value="NAD(P)-binding Rossmann-like Domain"/>
    <property type="match status" value="2"/>
</dbReference>
<evidence type="ECO:0000259" key="17">
    <source>
        <dbReference type="PROSITE" id="PS50075"/>
    </source>
</evidence>
<dbReference type="SMART" id="SM00822">
    <property type="entry name" value="PKS_KR"/>
    <property type="match status" value="1"/>
</dbReference>
<evidence type="ECO:0000256" key="3">
    <source>
        <dbReference type="ARBA" id="ARBA00022450"/>
    </source>
</evidence>
<dbReference type="InterPro" id="IPR018201">
    <property type="entry name" value="Ketoacyl_synth_AS"/>
</dbReference>
<evidence type="ECO:0000259" key="19">
    <source>
        <dbReference type="PROSITE" id="PS52019"/>
    </source>
</evidence>
<dbReference type="PROSITE" id="PS50075">
    <property type="entry name" value="CARRIER"/>
    <property type="match status" value="1"/>
</dbReference>
<dbReference type="Gene3D" id="3.10.129.110">
    <property type="entry name" value="Polyketide synthase dehydratase"/>
    <property type="match status" value="1"/>
</dbReference>
<dbReference type="Pfam" id="PF02801">
    <property type="entry name" value="Ketoacyl-synt_C"/>
    <property type="match status" value="1"/>
</dbReference>
<keyword evidence="3" id="KW-0596">Phosphopantetheine</keyword>
<dbReference type="InterPro" id="IPR013968">
    <property type="entry name" value="PKS_KR"/>
</dbReference>
<keyword evidence="8" id="KW-0276">Fatty acid metabolism</keyword>
<dbReference type="Pfam" id="PF21149">
    <property type="entry name" value="FAS_pseudo-KR"/>
    <property type="match status" value="1"/>
</dbReference>
<keyword evidence="14" id="KW-0511">Multifunctional enzyme</keyword>
<feature type="domain" description="Ketosynthase family 3 (KS3)" evidence="18">
    <location>
        <begin position="19"/>
        <end position="417"/>
    </location>
</feature>
<dbReference type="PROSITE" id="PS52004">
    <property type="entry name" value="KS3_2"/>
    <property type="match status" value="1"/>
</dbReference>
<feature type="domain" description="PKS/mFAS DH" evidence="19">
    <location>
        <begin position="845"/>
        <end position="1162"/>
    </location>
</feature>
<dbReference type="SUPFAM" id="SSF47336">
    <property type="entry name" value="ACP-like"/>
    <property type="match status" value="1"/>
</dbReference>
<gene>
    <name evidence="20" type="primary">AUGUSTUS-3.0.2_07689</name>
    <name evidence="20" type="ORF">TcasGA2_TC007689</name>
</gene>
<dbReference type="CDD" id="cd00833">
    <property type="entry name" value="PKS"/>
    <property type="match status" value="1"/>
</dbReference>
<keyword evidence="13" id="KW-0275">Fatty acid biosynthesis</keyword>
<dbReference type="Proteomes" id="UP000007266">
    <property type="component" value="Linkage group 4"/>
</dbReference>
<dbReference type="EC" id="2.3.1.85" evidence="1"/>
<dbReference type="InterPro" id="IPR020843">
    <property type="entry name" value="ER"/>
</dbReference>
<dbReference type="InterPro" id="IPR049391">
    <property type="entry name" value="FAS_pseudo-KR"/>
</dbReference>
<dbReference type="UniPathway" id="UPA00094"/>
<dbReference type="Pfam" id="PF08659">
    <property type="entry name" value="KR"/>
    <property type="match status" value="1"/>
</dbReference>
<keyword evidence="11" id="KW-0520">NAD</keyword>
<dbReference type="InterPro" id="IPR042104">
    <property type="entry name" value="PKS_dehydratase_sf"/>
</dbReference>
<keyword evidence="21" id="KW-1185">Reference proteome</keyword>
<dbReference type="SUPFAM" id="SSF55048">
    <property type="entry name" value="Probable ACP-binding domain of malonyl-CoA ACP transacylase"/>
    <property type="match status" value="1"/>
</dbReference>
<evidence type="ECO:0000256" key="4">
    <source>
        <dbReference type="ARBA" id="ARBA00022516"/>
    </source>
</evidence>
<dbReference type="STRING" id="7070.D2A280"/>
<evidence type="ECO:0000256" key="2">
    <source>
        <dbReference type="ARBA" id="ARBA00018769"/>
    </source>
</evidence>
<dbReference type="Pfam" id="PF00109">
    <property type="entry name" value="ketoacyl-synt"/>
    <property type="match status" value="1"/>
</dbReference>
<dbReference type="PANTHER" id="PTHR43775:SF7">
    <property type="entry name" value="FATTY ACID SYNTHASE"/>
    <property type="match status" value="1"/>
</dbReference>
<proteinExistence type="predicted"/>
<dbReference type="Gene3D" id="3.40.47.10">
    <property type="match status" value="1"/>
</dbReference>
<evidence type="ECO:0000256" key="6">
    <source>
        <dbReference type="ARBA" id="ARBA00022679"/>
    </source>
</evidence>
<keyword evidence="7" id="KW-0378">Hydrolase</keyword>
<feature type="domain" description="Carrier" evidence="17">
    <location>
        <begin position="1881"/>
        <end position="1957"/>
    </location>
</feature>
<dbReference type="eggNOG" id="KOG1202">
    <property type="taxonomic scope" value="Eukaryota"/>
</dbReference>
<evidence type="ECO:0000256" key="8">
    <source>
        <dbReference type="ARBA" id="ARBA00022832"/>
    </source>
</evidence>
<dbReference type="SUPFAM" id="SSF51735">
    <property type="entry name" value="NAD(P)-binding Rossmann-fold domains"/>
    <property type="match status" value="2"/>
</dbReference>
<dbReference type="Pfam" id="PF00698">
    <property type="entry name" value="Acyl_transf_1"/>
    <property type="match status" value="1"/>
</dbReference>
<protein>
    <recommendedName>
        <fullName evidence="2">Fatty acid synthase</fullName>
        <ecNumber evidence="1">2.3.1.85</ecNumber>
    </recommendedName>
</protein>
<dbReference type="InterPro" id="IPR036291">
    <property type="entry name" value="NAD(P)-bd_dom_sf"/>
</dbReference>
<evidence type="ECO:0000256" key="7">
    <source>
        <dbReference type="ARBA" id="ARBA00022801"/>
    </source>
</evidence>
<dbReference type="GO" id="GO:0006633">
    <property type="term" value="P:fatty acid biosynthetic process"/>
    <property type="evidence" value="ECO:0000318"/>
    <property type="project" value="GO_Central"/>
</dbReference>
<dbReference type="SMART" id="SM00825">
    <property type="entry name" value="PKS_KS"/>
    <property type="match status" value="1"/>
</dbReference>
<dbReference type="Gene3D" id="3.30.70.3290">
    <property type="match status" value="1"/>
</dbReference>
<dbReference type="SUPFAM" id="SSF53901">
    <property type="entry name" value="Thiolase-like"/>
    <property type="match status" value="1"/>
</dbReference>
<dbReference type="InterPro" id="IPR049900">
    <property type="entry name" value="PKS_mFAS_DH"/>
</dbReference>
<name>D2A280_TRICA</name>
<dbReference type="Gene3D" id="3.90.180.10">
    <property type="entry name" value="Medium-chain alcohol dehydrogenases, catalytic domain"/>
    <property type="match status" value="2"/>
</dbReference>
<dbReference type="GO" id="GO:0004315">
    <property type="term" value="F:3-oxoacyl-[acyl-carrier-protein] synthase activity"/>
    <property type="evidence" value="ECO:0007669"/>
    <property type="project" value="InterPro"/>
</dbReference>
<dbReference type="CDD" id="cd05195">
    <property type="entry name" value="enoyl_red"/>
    <property type="match status" value="1"/>
</dbReference>
<feature type="region of interest" description="C-terminal hotdog fold" evidence="16">
    <location>
        <begin position="984"/>
        <end position="1162"/>
    </location>
</feature>
<evidence type="ECO:0000259" key="18">
    <source>
        <dbReference type="PROSITE" id="PS52004"/>
    </source>
</evidence>
<dbReference type="InterPro" id="IPR020841">
    <property type="entry name" value="PKS_Beta-ketoAc_synthase_dom"/>
</dbReference>
<dbReference type="InterPro" id="IPR001227">
    <property type="entry name" value="Ac_transferase_dom_sf"/>
</dbReference>
<comment type="catalytic activity">
    <reaction evidence="15">
        <text>acetyl-CoA + n malonyl-CoA + 2n NADPH + 2n H(+) = a long-chain fatty acid + (n+1) CoA + n CO2 + 2n NADP(+).</text>
        <dbReference type="EC" id="2.3.1.85"/>
    </reaction>
</comment>
<keyword evidence="9" id="KW-0521">NADP</keyword>
<dbReference type="InterPro" id="IPR014031">
    <property type="entry name" value="Ketoacyl_synth_C"/>
</dbReference>
<dbReference type="Pfam" id="PF00550">
    <property type="entry name" value="PP-binding"/>
    <property type="match status" value="1"/>
</dbReference>
<dbReference type="SUPFAM" id="SSF52151">
    <property type="entry name" value="FabD/lysophospholipase-like"/>
    <property type="match status" value="1"/>
</dbReference>
<evidence type="ECO:0000256" key="11">
    <source>
        <dbReference type="ARBA" id="ARBA00023027"/>
    </source>
</evidence>
<dbReference type="Pfam" id="PF16197">
    <property type="entry name" value="KAsynt_C_assoc"/>
    <property type="match status" value="1"/>
</dbReference>
<dbReference type="InterPro" id="IPR014043">
    <property type="entry name" value="Acyl_transferase_dom"/>
</dbReference>
<keyword evidence="10" id="KW-0560">Oxidoreductase</keyword>
<dbReference type="InterPro" id="IPR032821">
    <property type="entry name" value="PKS_assoc"/>
</dbReference>
<organism evidence="20 21">
    <name type="scientific">Tribolium castaneum</name>
    <name type="common">Red flour beetle</name>
    <dbReference type="NCBI Taxonomy" id="7070"/>
    <lineage>
        <taxon>Eukaryota</taxon>
        <taxon>Metazoa</taxon>
        <taxon>Ecdysozoa</taxon>
        <taxon>Arthropoda</taxon>
        <taxon>Hexapoda</taxon>
        <taxon>Insecta</taxon>
        <taxon>Pterygota</taxon>
        <taxon>Neoptera</taxon>
        <taxon>Endopterygota</taxon>
        <taxon>Coleoptera</taxon>
        <taxon>Polyphaga</taxon>
        <taxon>Cucujiformia</taxon>
        <taxon>Tenebrionidae</taxon>
        <taxon>Tenebrionidae incertae sedis</taxon>
        <taxon>Tribolium</taxon>
    </lineage>
</organism>
<dbReference type="InterPro" id="IPR057326">
    <property type="entry name" value="KR_dom"/>
</dbReference>
<dbReference type="EMBL" id="KQ971338">
    <property type="protein sequence ID" value="EFA02059.2"/>
    <property type="molecule type" value="Genomic_DNA"/>
</dbReference>
<dbReference type="GO" id="GO:0016491">
    <property type="term" value="F:oxidoreductase activity"/>
    <property type="evidence" value="ECO:0007669"/>
    <property type="project" value="UniProtKB-KW"/>
</dbReference>
<evidence type="ECO:0000256" key="16">
    <source>
        <dbReference type="PROSITE-ProRule" id="PRU01363"/>
    </source>
</evidence>
<evidence type="ECO:0000256" key="14">
    <source>
        <dbReference type="ARBA" id="ARBA00023268"/>
    </source>
</evidence>
<reference evidence="20 21" key="1">
    <citation type="journal article" date="2008" name="Nature">
        <title>The genome of the model beetle and pest Tribolium castaneum.</title>
        <authorList>
            <consortium name="Tribolium Genome Sequencing Consortium"/>
            <person name="Richards S."/>
            <person name="Gibbs R.A."/>
            <person name="Weinstock G.M."/>
            <person name="Brown S.J."/>
            <person name="Denell R."/>
            <person name="Beeman R.W."/>
            <person name="Gibbs R."/>
            <person name="Beeman R.W."/>
            <person name="Brown S.J."/>
            <person name="Bucher G."/>
            <person name="Friedrich M."/>
            <person name="Grimmelikhuijzen C.J."/>
            <person name="Klingler M."/>
            <person name="Lorenzen M."/>
            <person name="Richards S."/>
            <person name="Roth S."/>
            <person name="Schroder R."/>
            <person name="Tautz D."/>
            <person name="Zdobnov E.M."/>
            <person name="Muzny D."/>
            <person name="Gibbs R.A."/>
            <person name="Weinstock G.M."/>
            <person name="Attaway T."/>
            <person name="Bell S."/>
            <person name="Buhay C.J."/>
            <person name="Chandrabose M.N."/>
            <person name="Chavez D."/>
            <person name="Clerk-Blankenburg K.P."/>
            <person name="Cree A."/>
            <person name="Dao M."/>
            <person name="Davis C."/>
            <person name="Chacko J."/>
            <person name="Dinh H."/>
            <person name="Dugan-Rocha S."/>
            <person name="Fowler G."/>
            <person name="Garner T.T."/>
            <person name="Garnes J."/>
            <person name="Gnirke A."/>
            <person name="Hawes A."/>
            <person name="Hernandez J."/>
            <person name="Hines S."/>
            <person name="Holder M."/>
            <person name="Hume J."/>
            <person name="Jhangiani S.N."/>
            <person name="Joshi V."/>
            <person name="Khan Z.M."/>
            <person name="Jackson L."/>
            <person name="Kovar C."/>
            <person name="Kowis A."/>
            <person name="Lee S."/>
            <person name="Lewis L.R."/>
            <person name="Margolis J."/>
            <person name="Morgan M."/>
            <person name="Nazareth L.V."/>
            <person name="Nguyen N."/>
            <person name="Okwuonu G."/>
            <person name="Parker D."/>
            <person name="Richards S."/>
            <person name="Ruiz S.J."/>
            <person name="Santibanez J."/>
            <person name="Savard J."/>
            <person name="Scherer S.E."/>
            <person name="Schneider B."/>
            <person name="Sodergren E."/>
            <person name="Tautz D."/>
            <person name="Vattahil S."/>
            <person name="Villasana D."/>
            <person name="White C.S."/>
            <person name="Wright R."/>
            <person name="Park Y."/>
            <person name="Beeman R.W."/>
            <person name="Lord J."/>
            <person name="Oppert B."/>
            <person name="Lorenzen M."/>
            <person name="Brown S."/>
            <person name="Wang L."/>
            <person name="Savard J."/>
            <person name="Tautz D."/>
            <person name="Richards S."/>
            <person name="Weinstock G."/>
            <person name="Gibbs R.A."/>
            <person name="Liu Y."/>
            <person name="Worley K."/>
            <person name="Weinstock G."/>
            <person name="Elsik C.G."/>
            <person name="Reese J.T."/>
            <person name="Elhaik E."/>
            <person name="Landan G."/>
            <person name="Graur D."/>
            <person name="Arensburger P."/>
            <person name="Atkinson P."/>
            <person name="Beeman R.W."/>
            <person name="Beidler J."/>
            <person name="Brown S.J."/>
            <person name="Demuth J.P."/>
            <person name="Drury D.W."/>
            <person name="Du Y.Z."/>
            <person name="Fujiwara H."/>
            <person name="Lorenzen M."/>
            <person name="Maselli V."/>
            <person name="Osanai M."/>
            <person name="Park Y."/>
            <person name="Robertson H.M."/>
            <person name="Tu Z."/>
            <person name="Wang J.J."/>
            <person name="Wang S."/>
            <person name="Richards S."/>
            <person name="Song H."/>
            <person name="Zhang L."/>
            <person name="Sodergren E."/>
            <person name="Werner D."/>
            <person name="Stanke M."/>
            <person name="Morgenstern B."/>
            <person name="Solovyev V."/>
            <person name="Kosarev P."/>
            <person name="Brown G."/>
            <person name="Chen H.C."/>
            <person name="Ermolaeva O."/>
            <person name="Hlavina W."/>
            <person name="Kapustin Y."/>
            <person name="Kiryutin B."/>
            <person name="Kitts P."/>
            <person name="Maglott D."/>
            <person name="Pruitt K."/>
            <person name="Sapojnikov V."/>
            <person name="Souvorov A."/>
            <person name="Mackey A.J."/>
            <person name="Waterhouse R.M."/>
            <person name="Wyder S."/>
            <person name="Zdobnov E.M."/>
            <person name="Zdobnov E.M."/>
            <person name="Wyder S."/>
            <person name="Kriventseva E.V."/>
            <person name="Kadowaki T."/>
            <person name="Bork P."/>
            <person name="Aranda M."/>
            <person name="Bao R."/>
            <person name="Beermann A."/>
            <person name="Berns N."/>
            <person name="Bolognesi R."/>
            <person name="Bonneton F."/>
            <person name="Bopp D."/>
            <person name="Brown S.J."/>
            <person name="Bucher G."/>
            <person name="Butts T."/>
            <person name="Chaumot A."/>
            <person name="Denell R.E."/>
            <person name="Ferrier D.E."/>
            <person name="Friedrich M."/>
            <person name="Gordon C.M."/>
            <person name="Jindra M."/>
            <person name="Klingler M."/>
            <person name="Lan Q."/>
            <person name="Lattorff H.M."/>
            <person name="Laudet V."/>
            <person name="von Levetsow C."/>
            <person name="Liu Z."/>
            <person name="Lutz R."/>
            <person name="Lynch J.A."/>
            <person name="da Fonseca R.N."/>
            <person name="Posnien N."/>
            <person name="Reuter R."/>
            <person name="Roth S."/>
            <person name="Savard J."/>
            <person name="Schinko J.B."/>
            <person name="Schmitt C."/>
            <person name="Schoppmeier M."/>
            <person name="Schroder R."/>
            <person name="Shippy T.D."/>
            <person name="Simonnet F."/>
            <person name="Marques-Souza H."/>
            <person name="Tautz D."/>
            <person name="Tomoyasu Y."/>
            <person name="Trauner J."/>
            <person name="Van der Zee M."/>
            <person name="Vervoort M."/>
            <person name="Wittkopp N."/>
            <person name="Wimmer E.A."/>
            <person name="Yang X."/>
            <person name="Jones A.K."/>
            <person name="Sattelle D.B."/>
            <person name="Ebert P.R."/>
            <person name="Nelson D."/>
            <person name="Scott J.G."/>
            <person name="Beeman R.W."/>
            <person name="Muthukrishnan S."/>
            <person name="Kramer K.J."/>
            <person name="Arakane Y."/>
            <person name="Beeman R.W."/>
            <person name="Zhu Q."/>
            <person name="Hogenkamp D."/>
            <person name="Dixit R."/>
            <person name="Oppert B."/>
            <person name="Jiang H."/>
            <person name="Zou Z."/>
            <person name="Marshall J."/>
            <person name="Elpidina E."/>
            <person name="Vinokurov K."/>
            <person name="Oppert C."/>
            <person name="Zou Z."/>
            <person name="Evans J."/>
            <person name="Lu Z."/>
            <person name="Zhao P."/>
            <person name="Sumathipala N."/>
            <person name="Altincicek B."/>
            <person name="Vilcinskas A."/>
            <person name="Williams M."/>
            <person name="Hultmark D."/>
            <person name="Hetru C."/>
            <person name="Jiang H."/>
            <person name="Grimmelikhuijzen C.J."/>
            <person name="Hauser F."/>
            <person name="Cazzamali G."/>
            <person name="Williamson M."/>
            <person name="Park Y."/>
            <person name="Li B."/>
            <person name="Tanaka Y."/>
            <person name="Predel R."/>
            <person name="Neupert S."/>
            <person name="Schachtner J."/>
            <person name="Verleyen P."/>
            <person name="Raible F."/>
            <person name="Bork P."/>
            <person name="Friedrich M."/>
            <person name="Walden K.K."/>
            <person name="Robertson H.M."/>
            <person name="Angeli S."/>
            <person name="Foret S."/>
            <person name="Bucher G."/>
            <person name="Schuetz S."/>
            <person name="Maleszka R."/>
            <person name="Wimmer E.A."/>
            <person name="Beeman R.W."/>
            <person name="Lorenzen M."/>
            <person name="Tomoyasu Y."/>
            <person name="Miller S.C."/>
            <person name="Grossmann D."/>
            <person name="Bucher G."/>
        </authorList>
    </citation>
    <scope>NUCLEOTIDE SEQUENCE [LARGE SCALE GENOMIC DNA]</scope>
    <source>
        <strain evidence="20 21">Georgia GA2</strain>
    </source>
</reference>
<dbReference type="InParanoid" id="D2A280"/>
<evidence type="ECO:0000313" key="21">
    <source>
        <dbReference type="Proteomes" id="UP000007266"/>
    </source>
</evidence>
<dbReference type="InterPro" id="IPR016036">
    <property type="entry name" value="Malonyl_transacylase_ACP-bd"/>
</dbReference>
<sequence length="1957" mass="218288">MDNVVEQRCTRAANMPINAEHIGITGVAGRFPNCANVEELKDALLGGVDLLSNSHDRWSCESLETSSRLGIIHDFEYFDAAFFGINPREANTSDPRLRKILEVTYEAVLDAGMNPTDLRGKNVGVFLAVTQNDISDLNYRGGIIARSAAIMANVVSFSFDFKGPSLAVNTACSSGFYALTTAVDCILADRCDMAIVGAVQHQFDPAESMELIKLGVLHKEGVCRSFDANRKGYVKSEAIAALVLQKIDDSKRMYATLAGFGCNVEGFKRDGMAHPSHKMQMAMFQQVFKHFNLDPLDVNYVETHCTGTRVGDVEEVAAIDAFYTKGRKTPVLIGSIKSNIGHTETTSGLVSLTKVVIAIREGVIPGNLHFKTPDPEMKGICEGRLKVIDKNMPIPEGLISVNVFGFGGANAMVVLRPFKDRKQVINSLSHRLVHVSGRSEEGVKVMLDAAIKHKANAQFLSLLDNIFHKPIDNHNYRGYAILSNDSHMQVTQTSTRKRPVWFVYSGFGAQYPGMGKDMMKNEVFRNTIKVCANALKPHGVDLEDVIMNGTDDTFNNLINTFTAITAISVALTDVLASLNITPAGIIGHSLGEVACAYADGLITAEQAVLIAHARSYATTSSNLIPGAMAAVGLSAEECAKLLPEGVYIACDNSDDNVTVSGPDFAVKDFLNQLDVRGVFNRLISNANYPLHSPHLEPAGQKMYSSVKKVLPEVKARTSRWLPSAVPESEWNTDLGKYNSAEYQFHNYTNRVYFRQLLKHVPKDAIVVEVAPRGLLQAILRRGLDKNVTLVPLLKPGVDNVDFFLSSVGKYYNAGGPLDVTQLYKPAQFPVSIDTPMINNLVRWDHRVKWHKLRFNPRSYFGKRIDIDMTDQSNHYLEGHIADGRMMLPAAGYIVLVWQTYARMLEIPFDSLPVVFENAKTLRPVILAENAITSVVVNLFRSTGKFEICLENDEDHPLAIGQIRAAADTIDEEFLDYSSLPRPSQYKLKISSEDFYNCMHLRGFDYDGLFQGVQSCDLDGRSATLKWNDNWVAFIDSMTQFILSIEATGHSLPTVYEKIVINPQEHLKSISANQTVTLNYNKHLKAAKCGGVELRSLTVTNVKRRVADVEPCLRKYTFVPNNDTKKEADSFHHALDVASQIVIENTTEYLNINIGEIKSDAAIQILRTMIEPVNLKKTTFHQLNSIDDNMEAKYDMLIAQEITKDQSDLLKDYLRRSRFVFAKVQNTDLKDVDLIYQHVTKTGIYVLLRRPQDLPENYTVVMANNNNYNWVKDLKMAVKKYRSSQSRIYLINEDFNSGIVGWFNTIRHEQYCPNIRLFLIRSYKEVEPFALTSKFYSRQLKKDLTVNVYQDGAWGTYRRLPLEPFQPRLYADACLMKDNSGVKWVEKSPYVTKCEIMVHFASLSSWDLAKITGKGGDAEYELLGLEYSGSYYALFVQTHLSPKDSILIHNSGTDVSMAAIALATNKNCTVYIVINSSNRDVLRKFPKIQENNIIYDSEGSPFYETLMTKTNGKGVNTIFNCNSIELLKLSKKCIAKNGRFIEFGNSLGTFLETESLMENNCSLYNINVNDVFDETPEILDIIAKDIDRYVKEGVVVPLKYSVYGKDDIEIALKNLEDKDYVKKCLIKIKDNGGFFSKPENRILAFPRTYMDPSKCYIVIGGLGGFGFELTKWLIERGASKIVINSRREVRSGYHASCLQKWNNQKITVLTNTSDTATLEGAESLINFATNLAPVGGIFNAALHVKDGFMTDLGPEDFAAVAGSKIFSAQNMDILSRKLCKKLDYFLMFSSIASSIGNAVQSNYAFVNSAVERLCETRKAEGLPALALEWGPLADVGILVRLKMTNPILETVRQKLSSCLRVVDQYMQQSEPVVTSCAYPDQSGEVSEKKTLAELVAGLFGIKNLEEIEDNTTLLELGMDSLLGFEVKHIITKESGLDVSVNDIRNMTFEKIKEMSAPA</sequence>
<keyword evidence="4" id="KW-0444">Lipid biosynthesis</keyword>
<dbReference type="InterPro" id="IPR016035">
    <property type="entry name" value="Acyl_Trfase/lysoPLipase"/>
</dbReference>
<dbReference type="HOGENOM" id="CLU_000022_31_7_1"/>
<dbReference type="SMART" id="SM00827">
    <property type="entry name" value="PKS_AT"/>
    <property type="match status" value="1"/>
</dbReference>
<dbReference type="InterPro" id="IPR050091">
    <property type="entry name" value="PKS_NRPS_Biosynth_Enz"/>
</dbReference>
<dbReference type="GO" id="GO:0016787">
    <property type="term" value="F:hydrolase activity"/>
    <property type="evidence" value="ECO:0007669"/>
    <property type="project" value="UniProtKB-KW"/>
</dbReference>
<dbReference type="GO" id="GO:0004312">
    <property type="term" value="F:fatty acid synthase activity"/>
    <property type="evidence" value="ECO:0000318"/>
    <property type="project" value="GO_Central"/>
</dbReference>
<dbReference type="InterPro" id="IPR016039">
    <property type="entry name" value="Thiolase-like"/>
</dbReference>
<feature type="region of interest" description="N-terminal hotdog fold" evidence="16">
    <location>
        <begin position="845"/>
        <end position="969"/>
    </location>
</feature>
<evidence type="ECO:0000256" key="15">
    <source>
        <dbReference type="ARBA" id="ARBA00044883"/>
    </source>
</evidence>
<keyword evidence="12" id="KW-0443">Lipid metabolism</keyword>
<dbReference type="InterPro" id="IPR036736">
    <property type="entry name" value="ACP-like_sf"/>
</dbReference>
<evidence type="ECO:0000256" key="12">
    <source>
        <dbReference type="ARBA" id="ARBA00023098"/>
    </source>
</evidence>
<reference evidence="20 21" key="2">
    <citation type="journal article" date="2010" name="Nucleic Acids Res.">
        <title>BeetleBase in 2010: revisions to provide comprehensive genomic information for Tribolium castaneum.</title>
        <authorList>
            <person name="Kim H.S."/>
            <person name="Murphy T."/>
            <person name="Xia J."/>
            <person name="Caragea D."/>
            <person name="Park Y."/>
            <person name="Beeman R.W."/>
            <person name="Lorenzen M.D."/>
            <person name="Butcher S."/>
            <person name="Manak J.R."/>
            <person name="Brown S.J."/>
        </authorList>
    </citation>
    <scope>GENOME REANNOTATION</scope>
    <source>
        <strain evidence="20 21">Georgia GA2</strain>
    </source>
</reference>
<dbReference type="InterPro" id="IPR009081">
    <property type="entry name" value="PP-bd_ACP"/>
</dbReference>
<dbReference type="InterPro" id="IPR014030">
    <property type="entry name" value="Ketoacyl_synth_N"/>
</dbReference>
<evidence type="ECO:0000256" key="1">
    <source>
        <dbReference type="ARBA" id="ARBA00012873"/>
    </source>
</evidence>
<evidence type="ECO:0000256" key="5">
    <source>
        <dbReference type="ARBA" id="ARBA00022553"/>
    </source>
</evidence>
<evidence type="ECO:0000313" key="20">
    <source>
        <dbReference type="EMBL" id="EFA02059.2"/>
    </source>
</evidence>